<keyword evidence="3 10" id="KW-0812">Transmembrane</keyword>
<organism evidence="12 13">
    <name type="scientific">Puccinia graminis f. sp. tritici</name>
    <dbReference type="NCBI Taxonomy" id="56615"/>
    <lineage>
        <taxon>Eukaryota</taxon>
        <taxon>Fungi</taxon>
        <taxon>Dikarya</taxon>
        <taxon>Basidiomycota</taxon>
        <taxon>Pucciniomycotina</taxon>
        <taxon>Pucciniomycetes</taxon>
        <taxon>Pucciniales</taxon>
        <taxon>Pucciniaceae</taxon>
        <taxon>Puccinia</taxon>
    </lineage>
</organism>
<name>A0A5B0MIH5_PUCGR</name>
<feature type="region of interest" description="Disordered" evidence="9">
    <location>
        <begin position="478"/>
        <end position="785"/>
    </location>
</feature>
<dbReference type="PANTHER" id="PTHR13466:SF19">
    <property type="entry name" value="NUCLEUS-VACUOLE JUNCTION PROTEIN 2"/>
    <property type="match status" value="1"/>
</dbReference>
<dbReference type="PROSITE" id="PS51847">
    <property type="entry name" value="SMP"/>
    <property type="match status" value="1"/>
</dbReference>
<evidence type="ECO:0000313" key="13">
    <source>
        <dbReference type="Proteomes" id="UP000325313"/>
    </source>
</evidence>
<feature type="compositionally biased region" description="Polar residues" evidence="9">
    <location>
        <begin position="999"/>
        <end position="1014"/>
    </location>
</feature>
<dbReference type="GO" id="GO:0032865">
    <property type="term" value="C:ERMES complex"/>
    <property type="evidence" value="ECO:0007669"/>
    <property type="project" value="TreeGrafter"/>
</dbReference>
<feature type="region of interest" description="Disordered" evidence="9">
    <location>
        <begin position="1267"/>
        <end position="1306"/>
    </location>
</feature>
<feature type="compositionally biased region" description="Low complexity" evidence="9">
    <location>
        <begin position="646"/>
        <end position="655"/>
    </location>
</feature>
<feature type="compositionally biased region" description="Low complexity" evidence="9">
    <location>
        <begin position="1269"/>
        <end position="1280"/>
    </location>
</feature>
<feature type="compositionally biased region" description="Polar residues" evidence="9">
    <location>
        <begin position="1288"/>
        <end position="1299"/>
    </location>
</feature>
<feature type="compositionally biased region" description="Basic and acidic residues" evidence="9">
    <location>
        <begin position="55"/>
        <end position="64"/>
    </location>
</feature>
<feature type="compositionally biased region" description="Polar residues" evidence="9">
    <location>
        <begin position="574"/>
        <end position="596"/>
    </location>
</feature>
<keyword evidence="6" id="KW-0445">Lipid transport</keyword>
<evidence type="ECO:0000256" key="10">
    <source>
        <dbReference type="SAM" id="Phobius"/>
    </source>
</evidence>
<dbReference type="GO" id="GO:0005789">
    <property type="term" value="C:endoplasmic reticulum membrane"/>
    <property type="evidence" value="ECO:0007669"/>
    <property type="project" value="UniProtKB-SubCell"/>
</dbReference>
<keyword evidence="4" id="KW-0256">Endoplasmic reticulum</keyword>
<feature type="compositionally biased region" description="Polar residues" evidence="9">
    <location>
        <begin position="826"/>
        <end position="849"/>
    </location>
</feature>
<evidence type="ECO:0000313" key="12">
    <source>
        <dbReference type="EMBL" id="KAA1076028.1"/>
    </source>
</evidence>
<accession>A0A5B0MIH5</accession>
<feature type="compositionally biased region" description="Low complexity" evidence="9">
    <location>
        <begin position="929"/>
        <end position="943"/>
    </location>
</feature>
<evidence type="ECO:0000256" key="7">
    <source>
        <dbReference type="ARBA" id="ARBA00023121"/>
    </source>
</evidence>
<sequence length="1315" mass="143901">MFYLILFVYLLGGLTFIPIIIITIGAGLYYFSPPVKQNVQSSPSSESTPLNLQEDQDHNTKYEPDSELPRLYRAGWLTVRQTYEPSQNSESTYMGLITNSYRNFMDQRSKDSKRIKPKDRFYTVLKQNVLFLYQDEDQVDCTAAIQVSLYHVDLYPTGCPDGELFVKRKAICLQPIIQNHHHHHTNKESNNQDSERFEQPDRESNHHQPGRPAAWFLFTKNNLEKEDWYHILLASSKLNGPDSKATFQKDASLFDSEDMAKLLEGIDQQPDPIPMRWMNAMLGRLFLSSYRTHALENWIIDRIMKKLAKVQTPTFLSGIKVREVNVGSTTPFFSKPMLKELTIDGDASMEVLVSYKGEFRITIETVATINLGARFKPYVVNLVLAVVLKELSGTLLLKIKRPPTNRLWFGFTAMPHLVLDLEPVVSTRQIKWALVLKPIESRIREVVMESIVYPNLDDLVFFDTQPYAHHGGIWGDAARKEKSTNDPQDDQDSSDGSVSAEDAKSKTESPSSHKKSYSEPHQQPARQTTKASLNTAREDNNLSKETMRQRAVNKNPDGSEESPEAVLPTADGSIDSSPTLSLNQPENKRSSWFSATRRQDTISTQSSQASSSRNHNKTRPVQQPSSDLEDGDAVAKLQKFLRSHPESTSSHPSTPNLDGKTIAATQLPRVSEPAEIDSTSSHPNNPSANLSEELQQTPTQPIQSSSPKPADDLTELENAVGSPLARAASTHSSEENPAPLRRLPPPPRQTLPSTFLPPPTRNISNPRSSNPTTPQAVTNQSTSTNSILNQLRTRATDKEALAASVTQARDVVIKWGAAWASKRKSPQASHSHPYNSGFNPISIDQIQNPSKDKSPSIEAHSNNNRLNSLTEPVDMDFPVSLHATDESSTVHASSSDPDLVDGDEAQKAKSYRAHRARVGMGKAKSVDLSSPQSNSHPSRSTSPVLDHPTAQLRPKPSKSKLLASPASNTTTPTADEALASVGKRNRIFSSKGQFIPAAPQSTTGLSLPSAQQDGRSNHSESKLLVPLVDDRVSTTSSPINIDSISPNPPPPTTTAITTTMTKKGPGILSEGASYKPAPMMMIPGIKDSSHRFGIGSESLTTQLQLGQNSELAIPRPVVLNGSSSLGVVLADNRDSAAAEPGTRERDEGQRSRSAGEEGDTLGQKGKSQPDSKSSLEETGGEQEETGLAGEVESKEGHQDKKPADGLAEQPQPALPSLADVQELLVAPQLQSLVELPQPDDSLPVALPSCLTNSNPASQTYLLVSKNINEDSSGNNNNNQHNGEDVDGQKTNAPNNSNLSDDIVDPLSPVDAAWGL</sequence>
<feature type="compositionally biased region" description="Polar residues" evidence="9">
    <location>
        <begin position="761"/>
        <end position="785"/>
    </location>
</feature>
<feature type="compositionally biased region" description="Pro residues" evidence="9">
    <location>
        <begin position="742"/>
        <end position="760"/>
    </location>
</feature>
<dbReference type="InterPro" id="IPR031468">
    <property type="entry name" value="SMP_LBD"/>
</dbReference>
<dbReference type="InterPro" id="IPR019411">
    <property type="entry name" value="MMM1_dom"/>
</dbReference>
<feature type="transmembrane region" description="Helical" evidence="10">
    <location>
        <begin position="7"/>
        <end position="31"/>
    </location>
</feature>
<proteinExistence type="predicted"/>
<feature type="region of interest" description="Disordered" evidence="9">
    <location>
        <begin position="884"/>
        <end position="975"/>
    </location>
</feature>
<evidence type="ECO:0000256" key="5">
    <source>
        <dbReference type="ARBA" id="ARBA00022989"/>
    </source>
</evidence>
<keyword evidence="8 10" id="KW-0472">Membrane</keyword>
<feature type="region of interest" description="Disordered" evidence="9">
    <location>
        <begin position="821"/>
        <end position="871"/>
    </location>
</feature>
<feature type="compositionally biased region" description="Polar residues" evidence="9">
    <location>
        <begin position="886"/>
        <end position="896"/>
    </location>
</feature>
<dbReference type="Proteomes" id="UP000325313">
    <property type="component" value="Unassembled WGS sequence"/>
</dbReference>
<feature type="compositionally biased region" description="Low complexity" evidence="9">
    <location>
        <begin position="963"/>
        <end position="974"/>
    </location>
</feature>
<evidence type="ECO:0000256" key="6">
    <source>
        <dbReference type="ARBA" id="ARBA00023055"/>
    </source>
</evidence>
<feature type="compositionally biased region" description="Basic and acidic residues" evidence="9">
    <location>
        <begin position="1133"/>
        <end position="1155"/>
    </location>
</feature>
<dbReference type="CDD" id="cd21675">
    <property type="entry name" value="SMP_TEX2"/>
    <property type="match status" value="1"/>
</dbReference>
<dbReference type="Pfam" id="PF10296">
    <property type="entry name" value="MMM1"/>
    <property type="match status" value="1"/>
</dbReference>
<protein>
    <recommendedName>
        <fullName evidence="11">SMP-LTD domain-containing protein</fullName>
    </recommendedName>
</protein>
<evidence type="ECO:0000259" key="11">
    <source>
        <dbReference type="PROSITE" id="PS51847"/>
    </source>
</evidence>
<feature type="compositionally biased region" description="Polar residues" evidence="9">
    <location>
        <begin position="519"/>
        <end position="535"/>
    </location>
</feature>
<evidence type="ECO:0000256" key="3">
    <source>
        <dbReference type="ARBA" id="ARBA00022692"/>
    </source>
</evidence>
<feature type="compositionally biased region" description="Polar residues" evidence="9">
    <location>
        <begin position="859"/>
        <end position="870"/>
    </location>
</feature>
<feature type="compositionally biased region" description="Polar residues" evidence="9">
    <location>
        <begin position="677"/>
        <end position="694"/>
    </location>
</feature>
<feature type="compositionally biased region" description="Polar residues" evidence="9">
    <location>
        <begin position="40"/>
        <end position="53"/>
    </location>
</feature>
<feature type="compositionally biased region" description="Basic and acidic residues" evidence="9">
    <location>
        <begin position="1191"/>
        <end position="1203"/>
    </location>
</feature>
<keyword evidence="7" id="KW-0446">Lipid-binding</keyword>
<keyword evidence="2" id="KW-0813">Transport</keyword>
<keyword evidence="5 10" id="KW-1133">Transmembrane helix</keyword>
<feature type="compositionally biased region" description="Basic and acidic residues" evidence="9">
    <location>
        <begin position="536"/>
        <end position="548"/>
    </location>
</feature>
<evidence type="ECO:0000256" key="8">
    <source>
        <dbReference type="ARBA" id="ARBA00023136"/>
    </source>
</evidence>
<feature type="region of interest" description="Disordered" evidence="9">
    <location>
        <begin position="995"/>
        <end position="1021"/>
    </location>
</feature>
<dbReference type="GO" id="GO:0008289">
    <property type="term" value="F:lipid binding"/>
    <property type="evidence" value="ECO:0007669"/>
    <property type="project" value="UniProtKB-KW"/>
</dbReference>
<feature type="domain" description="SMP-LTD" evidence="11">
    <location>
        <begin position="271"/>
        <end position="462"/>
    </location>
</feature>
<comment type="caution">
    <text evidence="12">The sequence shown here is derived from an EMBL/GenBank/DDBJ whole genome shotgun (WGS) entry which is preliminary data.</text>
</comment>
<reference evidence="12 13" key="1">
    <citation type="submission" date="2019-05" db="EMBL/GenBank/DDBJ databases">
        <title>Emergence of the Ug99 lineage of the wheat stem rust pathogen through somatic hybridization.</title>
        <authorList>
            <person name="Li F."/>
            <person name="Upadhyaya N.M."/>
            <person name="Sperschneider J."/>
            <person name="Matny O."/>
            <person name="Nguyen-Phuc H."/>
            <person name="Mago R."/>
            <person name="Raley C."/>
            <person name="Miller M.E."/>
            <person name="Silverstein K.A.T."/>
            <person name="Henningsen E."/>
            <person name="Hirsch C.D."/>
            <person name="Visser B."/>
            <person name="Pretorius Z.A."/>
            <person name="Steffenson B.J."/>
            <person name="Schwessinger B."/>
            <person name="Dodds P.N."/>
            <person name="Figueroa M."/>
        </authorList>
    </citation>
    <scope>NUCLEOTIDE SEQUENCE [LARGE SCALE GENOMIC DNA]</scope>
    <source>
        <strain evidence="12 13">Ug99</strain>
    </source>
</reference>
<dbReference type="GO" id="GO:1990456">
    <property type="term" value="P:mitochondrion-endoplasmic reticulum membrane tethering"/>
    <property type="evidence" value="ECO:0007669"/>
    <property type="project" value="TreeGrafter"/>
</dbReference>
<comment type="subcellular location">
    <subcellularLocation>
        <location evidence="1">Endoplasmic reticulum membrane</location>
    </subcellularLocation>
</comment>
<dbReference type="GO" id="GO:0015914">
    <property type="term" value="P:phospholipid transport"/>
    <property type="evidence" value="ECO:0007669"/>
    <property type="project" value="TreeGrafter"/>
</dbReference>
<feature type="compositionally biased region" description="Low complexity" evidence="9">
    <location>
        <begin position="603"/>
        <end position="612"/>
    </location>
</feature>
<feature type="region of interest" description="Disordered" evidence="9">
    <location>
        <begin position="182"/>
        <end position="210"/>
    </location>
</feature>
<gene>
    <name evidence="12" type="ORF">PGTUg99_033690</name>
</gene>
<feature type="region of interest" description="Disordered" evidence="9">
    <location>
        <begin position="40"/>
        <end position="64"/>
    </location>
</feature>
<evidence type="ECO:0000256" key="4">
    <source>
        <dbReference type="ARBA" id="ARBA00022824"/>
    </source>
</evidence>
<dbReference type="PANTHER" id="PTHR13466">
    <property type="entry name" value="TEX2 PROTEIN-RELATED"/>
    <property type="match status" value="1"/>
</dbReference>
<dbReference type="EMBL" id="VDEP01000471">
    <property type="protein sequence ID" value="KAA1076028.1"/>
    <property type="molecule type" value="Genomic_DNA"/>
</dbReference>
<feature type="compositionally biased region" description="Low complexity" evidence="9">
    <location>
        <begin position="695"/>
        <end position="708"/>
    </location>
</feature>
<evidence type="ECO:0000256" key="1">
    <source>
        <dbReference type="ARBA" id="ARBA00004586"/>
    </source>
</evidence>
<feature type="compositionally biased region" description="Basic and acidic residues" evidence="9">
    <location>
        <begin position="193"/>
        <end position="206"/>
    </location>
</feature>
<feature type="region of interest" description="Disordered" evidence="9">
    <location>
        <begin position="1133"/>
        <end position="1211"/>
    </location>
</feature>
<evidence type="ECO:0000256" key="9">
    <source>
        <dbReference type="SAM" id="MobiDB-lite"/>
    </source>
</evidence>
<evidence type="ECO:0000256" key="2">
    <source>
        <dbReference type="ARBA" id="ARBA00022448"/>
    </source>
</evidence>